<accession>A0A0C4BL58</accession>
<evidence type="ECO:0000313" key="2">
    <source>
        <dbReference type="EnsemblFungi" id="FOXG_17618P0"/>
    </source>
</evidence>
<evidence type="ECO:0000313" key="3">
    <source>
        <dbReference type="Proteomes" id="UP000002489"/>
    </source>
</evidence>
<dbReference type="EnsemblFungi" id="FOXG_17618T0">
    <property type="protein sequence ID" value="FOXG_17618P0"/>
    <property type="gene ID" value="FOXG_17618"/>
</dbReference>
<sequence>MILRKAGKSLDQRARDRSEMNTWKLNDEAAAENRPPKRRKKQSVEQEFFSQYPKS</sequence>
<evidence type="ECO:0000256" key="1">
    <source>
        <dbReference type="SAM" id="MobiDB-lite"/>
    </source>
</evidence>
<dbReference type="EnsemblFungi" id="FOXG_09751T0">
    <property type="protein sequence ID" value="FOXG_09751P0"/>
    <property type="gene ID" value="FOXG_09751"/>
</dbReference>
<name>A0A0C4BL58_FUSOF</name>
<organism evidence="2 3">
    <name type="scientific">Fusarium oxysporum (strain Fo5176)</name>
    <name type="common">Fusarium vascular wilt</name>
    <dbReference type="NCBI Taxonomy" id="660025"/>
    <lineage>
        <taxon>Eukaryota</taxon>
        <taxon>Fungi</taxon>
        <taxon>Dikarya</taxon>
        <taxon>Ascomycota</taxon>
        <taxon>Pezizomycotina</taxon>
        <taxon>Sordariomycetes</taxon>
        <taxon>Hypocreomycetidae</taxon>
        <taxon>Hypocreales</taxon>
        <taxon>Nectriaceae</taxon>
        <taxon>Fusarium</taxon>
        <taxon>Fusarium oxysporum species complex</taxon>
    </lineage>
</organism>
<reference evidence="3" key="1">
    <citation type="journal article" date="2012" name="Mol. Plant Microbe Interact.">
        <title>A highly conserved effector in Fusarium oxysporum is required for full virulence on Arabidopsis.</title>
        <authorList>
            <person name="Thatcher L.F."/>
            <person name="Gardiner D.M."/>
            <person name="Kazan K."/>
            <person name="Manners J."/>
        </authorList>
    </citation>
    <scope>NUCLEOTIDE SEQUENCE [LARGE SCALE GENOMIC DNA]</scope>
    <source>
        <strain evidence="3">Fo5176</strain>
    </source>
</reference>
<feature type="compositionally biased region" description="Basic and acidic residues" evidence="1">
    <location>
        <begin position="8"/>
        <end position="19"/>
    </location>
</feature>
<protein>
    <submittedName>
        <fullName evidence="2">Uncharacterized protein</fullName>
    </submittedName>
</protein>
<reference evidence="2" key="2">
    <citation type="submission" date="2025-05" db="UniProtKB">
        <authorList>
            <consortium name="EnsemblFungi"/>
        </authorList>
    </citation>
    <scope>IDENTIFICATION</scope>
    <source>
        <strain evidence="2">4287 / CBS 123668 / FGSC 9935 / NRRL 34936</strain>
    </source>
</reference>
<dbReference type="AlphaFoldDB" id="A0A0C4BL58"/>
<dbReference type="EnsemblFungi" id="FOXG_12942T0">
    <property type="protein sequence ID" value="FOXG_12942P0"/>
    <property type="gene ID" value="FOXG_12942"/>
</dbReference>
<proteinExistence type="predicted"/>
<feature type="region of interest" description="Disordered" evidence="1">
    <location>
        <begin position="1"/>
        <end position="55"/>
    </location>
</feature>
<dbReference type="Proteomes" id="UP000002489">
    <property type="component" value="Unassembled WGS sequence"/>
</dbReference>